<feature type="non-terminal residue" evidence="2">
    <location>
        <position position="1"/>
    </location>
</feature>
<dbReference type="OrthoDB" id="9798237at2"/>
<accession>A0A0N1EZ04</accession>
<dbReference type="EMBL" id="LGSZ01000084">
    <property type="protein sequence ID" value="KPH74522.1"/>
    <property type="molecule type" value="Genomic_DNA"/>
</dbReference>
<dbReference type="EMBL" id="LGSZ01000082">
    <property type="protein sequence ID" value="KPH74732.1"/>
    <property type="molecule type" value="Genomic_DNA"/>
</dbReference>
<proteinExistence type="predicted"/>
<evidence type="ECO:0000313" key="3">
    <source>
        <dbReference type="EMBL" id="KPH75905.1"/>
    </source>
</evidence>
<organism evidence="2 4">
    <name type="scientific">Bosea vaviloviae</name>
    <dbReference type="NCBI Taxonomy" id="1526658"/>
    <lineage>
        <taxon>Bacteria</taxon>
        <taxon>Pseudomonadati</taxon>
        <taxon>Pseudomonadota</taxon>
        <taxon>Alphaproteobacteria</taxon>
        <taxon>Hyphomicrobiales</taxon>
        <taxon>Boseaceae</taxon>
        <taxon>Bosea</taxon>
    </lineage>
</organism>
<reference evidence="2 4" key="1">
    <citation type="submission" date="2015-07" db="EMBL/GenBank/DDBJ databases">
        <title>Whole genome sequencing of Bosea vaviloviae isolated from cave pool.</title>
        <authorList>
            <person name="Tan N.E.H."/>
            <person name="Lee Y.P."/>
            <person name="Gan H.M."/>
            <person name="Barton H."/>
            <person name="Savka M.A."/>
        </authorList>
    </citation>
    <scope>NUCLEOTIDE SEQUENCE [LARGE SCALE GENOMIC DNA]</scope>
    <source>
        <strain evidence="2 4">SD260</strain>
    </source>
</reference>
<protein>
    <submittedName>
        <fullName evidence="2">Transposase</fullName>
    </submittedName>
</protein>
<evidence type="ECO:0000313" key="4">
    <source>
        <dbReference type="Proteomes" id="UP000037822"/>
    </source>
</evidence>
<name>A0A0N1EZ04_9HYPH</name>
<sequence length="41" mass="4916">FFNKIKHSRRVATRYDKLASSFLGFVQLATIRCWIRFVHTT</sequence>
<evidence type="ECO:0000313" key="1">
    <source>
        <dbReference type="EMBL" id="KPH74522.1"/>
    </source>
</evidence>
<dbReference type="Proteomes" id="UP000037822">
    <property type="component" value="Unassembled WGS sequence"/>
</dbReference>
<gene>
    <name evidence="3" type="ORF">AE618_23745</name>
    <name evidence="2" type="ORF">AE618_25435</name>
    <name evidence="1" type="ORF">AE618_25645</name>
</gene>
<dbReference type="EMBL" id="LGSZ01000074">
    <property type="protein sequence ID" value="KPH75905.1"/>
    <property type="molecule type" value="Genomic_DNA"/>
</dbReference>
<comment type="caution">
    <text evidence="2">The sequence shown here is derived from an EMBL/GenBank/DDBJ whole genome shotgun (WGS) entry which is preliminary data.</text>
</comment>
<dbReference type="PATRIC" id="fig|1526658.3.peg.3639"/>
<dbReference type="AlphaFoldDB" id="A0A0N1EZ04"/>
<keyword evidence="4" id="KW-1185">Reference proteome</keyword>
<evidence type="ECO:0000313" key="2">
    <source>
        <dbReference type="EMBL" id="KPH74732.1"/>
    </source>
</evidence>